<feature type="region of interest" description="Disordered" evidence="1">
    <location>
        <begin position="107"/>
        <end position="133"/>
    </location>
</feature>
<reference evidence="2" key="1">
    <citation type="journal article" date="2019" name="Sci. Rep.">
        <title>Draft genome of Tanacetum cinerariifolium, the natural source of mosquito coil.</title>
        <authorList>
            <person name="Yamashiro T."/>
            <person name="Shiraishi A."/>
            <person name="Satake H."/>
            <person name="Nakayama K."/>
        </authorList>
    </citation>
    <scope>NUCLEOTIDE SEQUENCE</scope>
</reference>
<comment type="caution">
    <text evidence="2">The sequence shown here is derived from an EMBL/GenBank/DDBJ whole genome shotgun (WGS) entry which is preliminary data.</text>
</comment>
<dbReference type="AlphaFoldDB" id="A0A6L2KWB5"/>
<protein>
    <submittedName>
        <fullName evidence="2">Uncharacterized protein</fullName>
    </submittedName>
</protein>
<proteinExistence type="predicted"/>
<dbReference type="EMBL" id="BKCJ010003078">
    <property type="protein sequence ID" value="GEU52837.1"/>
    <property type="molecule type" value="Genomic_DNA"/>
</dbReference>
<evidence type="ECO:0000256" key="1">
    <source>
        <dbReference type="SAM" id="MobiDB-lite"/>
    </source>
</evidence>
<accession>A0A6L2KWB5</accession>
<gene>
    <name evidence="2" type="ORF">Tci_024815</name>
</gene>
<sequence length="434" mass="50397">MANLTFADTHNMVVFLSKSDASASFDQIVDFLHAQVIRVGKGFSRVETPLFATMLVLPQPPTAEEEDEDEEVAVLEKDKITKALEIFKLKKRVKKLEKKRKSKSLGLQMLTKGRKDDDNATIKDDSAAEPTVFDDEEMAKRLHDEEVEQATTREKQEKEDLEKAKLKPGRKMEHFKGMTYDKVKPIFEREYNKVQTLFKPDKDKEPTKKRVVEETLLQESFKKLKAVKVSSSHSTLDTPTGDLKEISEEDVKNMLEIVLVSEFKVEALQVKYPLIDLEIHSKGSRTYWKIIRVVGITQAYQSFEDMLKYFDREDIDALWRLVKEKSSSAVPTVDKEKALWVELKRLFEPDANDVIWKLQRYMHYLIIWKLYSSYGVHQNTVKCSDEDLHEGQSTKEKKFGYILQVIKKLELKKLDGLLARIDDVQRLKEKALMD</sequence>
<organism evidence="2">
    <name type="scientific">Tanacetum cinerariifolium</name>
    <name type="common">Dalmatian daisy</name>
    <name type="synonym">Chrysanthemum cinerariifolium</name>
    <dbReference type="NCBI Taxonomy" id="118510"/>
    <lineage>
        <taxon>Eukaryota</taxon>
        <taxon>Viridiplantae</taxon>
        <taxon>Streptophyta</taxon>
        <taxon>Embryophyta</taxon>
        <taxon>Tracheophyta</taxon>
        <taxon>Spermatophyta</taxon>
        <taxon>Magnoliopsida</taxon>
        <taxon>eudicotyledons</taxon>
        <taxon>Gunneridae</taxon>
        <taxon>Pentapetalae</taxon>
        <taxon>asterids</taxon>
        <taxon>campanulids</taxon>
        <taxon>Asterales</taxon>
        <taxon>Asteraceae</taxon>
        <taxon>Asteroideae</taxon>
        <taxon>Anthemideae</taxon>
        <taxon>Anthemidinae</taxon>
        <taxon>Tanacetum</taxon>
    </lineage>
</organism>
<feature type="compositionally biased region" description="Basic and acidic residues" evidence="1">
    <location>
        <begin position="113"/>
        <end position="126"/>
    </location>
</feature>
<evidence type="ECO:0000313" key="2">
    <source>
        <dbReference type="EMBL" id="GEU52837.1"/>
    </source>
</evidence>
<name>A0A6L2KWB5_TANCI</name>